<accession>A0AAN8GNG6</accession>
<reference evidence="2 3" key="1">
    <citation type="journal article" date="2023" name="Mol. Biol. Evol.">
        <title>Genomics of Secondarily Temperate Adaptation in the Only Non-Antarctic Icefish.</title>
        <authorList>
            <person name="Rivera-Colon A.G."/>
            <person name="Rayamajhi N."/>
            <person name="Minhas B.F."/>
            <person name="Madrigal G."/>
            <person name="Bilyk K.T."/>
            <person name="Yoon V."/>
            <person name="Hune M."/>
            <person name="Gregory S."/>
            <person name="Cheng C.H.C."/>
            <person name="Catchen J.M."/>
        </authorList>
    </citation>
    <scope>NUCLEOTIDE SEQUENCE [LARGE SCALE GENOMIC DNA]</scope>
    <source>
        <strain evidence="2">JC2023a</strain>
    </source>
</reference>
<dbReference type="EMBL" id="JAULUE010002061">
    <property type="protein sequence ID" value="KAK5883374.1"/>
    <property type="molecule type" value="Genomic_DNA"/>
</dbReference>
<name>A0AAN8GNG6_9TELE</name>
<keyword evidence="3" id="KW-1185">Reference proteome</keyword>
<protein>
    <submittedName>
        <fullName evidence="2">Uncharacterized protein</fullName>
    </submittedName>
</protein>
<gene>
    <name evidence="2" type="ORF">CesoFtcFv8_019711</name>
</gene>
<feature type="region of interest" description="Disordered" evidence="1">
    <location>
        <begin position="1"/>
        <end position="35"/>
    </location>
</feature>
<feature type="compositionally biased region" description="Polar residues" evidence="1">
    <location>
        <begin position="1"/>
        <end position="12"/>
    </location>
</feature>
<organism evidence="2 3">
    <name type="scientific">Champsocephalus esox</name>
    <name type="common">pike icefish</name>
    <dbReference type="NCBI Taxonomy" id="159716"/>
    <lineage>
        <taxon>Eukaryota</taxon>
        <taxon>Metazoa</taxon>
        <taxon>Chordata</taxon>
        <taxon>Craniata</taxon>
        <taxon>Vertebrata</taxon>
        <taxon>Euteleostomi</taxon>
        <taxon>Actinopterygii</taxon>
        <taxon>Neopterygii</taxon>
        <taxon>Teleostei</taxon>
        <taxon>Neoteleostei</taxon>
        <taxon>Acanthomorphata</taxon>
        <taxon>Eupercaria</taxon>
        <taxon>Perciformes</taxon>
        <taxon>Notothenioidei</taxon>
        <taxon>Channichthyidae</taxon>
        <taxon>Champsocephalus</taxon>
    </lineage>
</organism>
<dbReference type="Proteomes" id="UP001335648">
    <property type="component" value="Unassembled WGS sequence"/>
</dbReference>
<comment type="caution">
    <text evidence="2">The sequence shown here is derived from an EMBL/GenBank/DDBJ whole genome shotgun (WGS) entry which is preliminary data.</text>
</comment>
<sequence length="76" mass="8167">MSALKSSSSHGVTTPLCPPHPNPLSSRPSHPPFDISRPPSALSALVVYNMAISCLWQMKDCLHATNLSLESRAVEV</sequence>
<evidence type="ECO:0000256" key="1">
    <source>
        <dbReference type="SAM" id="MobiDB-lite"/>
    </source>
</evidence>
<evidence type="ECO:0000313" key="2">
    <source>
        <dbReference type="EMBL" id="KAK5883374.1"/>
    </source>
</evidence>
<dbReference type="AlphaFoldDB" id="A0AAN8GNG6"/>
<evidence type="ECO:0000313" key="3">
    <source>
        <dbReference type="Proteomes" id="UP001335648"/>
    </source>
</evidence>
<proteinExistence type="predicted"/>